<dbReference type="NCBIfam" id="NF033709">
    <property type="entry name" value="PorV_fam"/>
    <property type="match status" value="1"/>
</dbReference>
<dbReference type="EMBL" id="FOVL01000013">
    <property type="protein sequence ID" value="SFN70187.1"/>
    <property type="molecule type" value="Genomic_DNA"/>
</dbReference>
<evidence type="ECO:0000313" key="3">
    <source>
        <dbReference type="Proteomes" id="UP000199153"/>
    </source>
</evidence>
<dbReference type="SUPFAM" id="SSF56935">
    <property type="entry name" value="Porins"/>
    <property type="match status" value="1"/>
</dbReference>
<dbReference type="OrthoDB" id="9758448at2"/>
<reference evidence="2 3" key="1">
    <citation type="submission" date="2016-10" db="EMBL/GenBank/DDBJ databases">
        <authorList>
            <person name="de Groot N.N."/>
        </authorList>
    </citation>
    <scope>NUCLEOTIDE SEQUENCE [LARGE SCALE GENOMIC DNA]</scope>
    <source>
        <strain evidence="2 3">DSM 17794</strain>
    </source>
</reference>
<accession>A0A1I5B657</accession>
<dbReference type="NCBIfam" id="NF033710">
    <property type="entry name" value="T9SS_OM_PorV"/>
    <property type="match status" value="1"/>
</dbReference>
<dbReference type="RefSeq" id="WP_093409518.1">
    <property type="nucleotide sequence ID" value="NZ_FOVL01000013.1"/>
</dbReference>
<proteinExistence type="predicted"/>
<dbReference type="InterPro" id="IPR047799">
    <property type="entry name" value="T9SS_OM_PorV"/>
</dbReference>
<feature type="domain" description="Type IX secretion system protein PorV" evidence="1">
    <location>
        <begin position="26"/>
        <end position="265"/>
    </location>
</feature>
<evidence type="ECO:0000313" key="2">
    <source>
        <dbReference type="EMBL" id="SFN70187.1"/>
    </source>
</evidence>
<dbReference type="Pfam" id="PF19572">
    <property type="entry name" value="PorV"/>
    <property type="match status" value="1"/>
</dbReference>
<dbReference type="AlphaFoldDB" id="A0A1I5B657"/>
<evidence type="ECO:0000259" key="1">
    <source>
        <dbReference type="Pfam" id="PF19572"/>
    </source>
</evidence>
<dbReference type="Proteomes" id="UP000199153">
    <property type="component" value="Unassembled WGS sequence"/>
</dbReference>
<organism evidence="2 3">
    <name type="scientific">Salegentibacter flavus</name>
    <dbReference type="NCBI Taxonomy" id="287099"/>
    <lineage>
        <taxon>Bacteria</taxon>
        <taxon>Pseudomonadati</taxon>
        <taxon>Bacteroidota</taxon>
        <taxon>Flavobacteriia</taxon>
        <taxon>Flavobacteriales</taxon>
        <taxon>Flavobacteriaceae</taxon>
        <taxon>Salegentibacter</taxon>
    </lineage>
</organism>
<name>A0A1I5B657_9FLAO</name>
<protein>
    <recommendedName>
        <fullName evidence="1">Type IX secretion system protein PorV domain-containing protein</fullName>
    </recommendedName>
</protein>
<keyword evidence="3" id="KW-1185">Reference proteome</keyword>
<sequence length="390" mass="43162">MITKNIFISLILVFVGFTVDSQELVRPVITGAPFLQVTPDARSGAMGETGVSTLPDAFSQFHNPAKFLFQAEESAGVGLSYIPRFVGYANDIFHANVAYYQSLNERSAISGSLTYFSFGNVEVEEQMGNEIINQGSFVPNELAFDLSYGLKLNENFGMAVSGRYIRSDITDNQNQTGVQLRTGNAISADVSGYYISEPLYKRVNKWTLGFNLKNLGSKLKYADNEDYDYPLPTSLEIGGGYHIASGQNDVISFYLEALKFLVPATDDQKNIPEKSVVGGWFNSFGDAPDGFSEEMKEVILSLGSEFNFNDNFKLRAGYITQHRDKGYLNHITVGAGAVYDRFIFDFAYQSPIANNVSFRQDKGWKLSLSIDLGGSEKRSTPVNIEELTSL</sequence>
<dbReference type="InterPro" id="IPR045741">
    <property type="entry name" value="PorV"/>
</dbReference>
<dbReference type="Gene3D" id="2.40.160.60">
    <property type="entry name" value="Outer membrane protein transport protein (OMPP1/FadL/TodX)"/>
    <property type="match status" value="1"/>
</dbReference>
<gene>
    <name evidence="2" type="ORF">SAMN05660413_02204</name>
</gene>
<dbReference type="STRING" id="287099.SAMN05660413_02204"/>